<dbReference type="Proteomes" id="UP000242520">
    <property type="component" value="Unassembled WGS sequence"/>
</dbReference>
<feature type="transmembrane region" description="Helical" evidence="1">
    <location>
        <begin position="68"/>
        <end position="85"/>
    </location>
</feature>
<evidence type="ECO:0000313" key="3">
    <source>
        <dbReference type="Proteomes" id="UP000242520"/>
    </source>
</evidence>
<organism evidence="2 3">
    <name type="scientific">Tepidibacter thalassicus DSM 15285</name>
    <dbReference type="NCBI Taxonomy" id="1123350"/>
    <lineage>
        <taxon>Bacteria</taxon>
        <taxon>Bacillati</taxon>
        <taxon>Bacillota</taxon>
        <taxon>Clostridia</taxon>
        <taxon>Peptostreptococcales</taxon>
        <taxon>Peptostreptococcaceae</taxon>
        <taxon>Tepidibacter</taxon>
    </lineage>
</organism>
<keyword evidence="1" id="KW-1133">Transmembrane helix</keyword>
<sequence length="197" mass="22874">MLLWIMFFVGTLIFVSGLYLFVKNYKNGKYIKGYGLLTYVGIVMVLLGVILLIEPVFTSLPGNLPKTVPLVITICTCIIVSKLLLEPTFLKPKIKRGVFIKNCTQCNKKFSFYNRLKVLINGYLKCSHCNAIYEPKHNVYRGIYFGIIFIATIIVFNHIIILNNFMLQIKLQTLIIIITYPLFDLLPHRWQRYEKIN</sequence>
<name>A0A1M5SXL2_9FIRM</name>
<dbReference type="OrthoDB" id="1757076at2"/>
<accession>A0A1M5SXL2</accession>
<dbReference type="EMBL" id="FQXH01000025">
    <property type="protein sequence ID" value="SHH43185.1"/>
    <property type="molecule type" value="Genomic_DNA"/>
</dbReference>
<evidence type="ECO:0000256" key="1">
    <source>
        <dbReference type="SAM" id="Phobius"/>
    </source>
</evidence>
<keyword evidence="1" id="KW-0472">Membrane</keyword>
<feature type="transmembrane region" description="Helical" evidence="1">
    <location>
        <begin position="34"/>
        <end position="53"/>
    </location>
</feature>
<gene>
    <name evidence="2" type="ORF">SAMN02744040_01953</name>
</gene>
<keyword evidence="3" id="KW-1185">Reference proteome</keyword>
<feature type="transmembrane region" description="Helical" evidence="1">
    <location>
        <begin position="142"/>
        <end position="161"/>
    </location>
</feature>
<feature type="transmembrane region" description="Helical" evidence="1">
    <location>
        <begin position="6"/>
        <end position="22"/>
    </location>
</feature>
<feature type="transmembrane region" description="Helical" evidence="1">
    <location>
        <begin position="167"/>
        <end position="186"/>
    </location>
</feature>
<protein>
    <recommendedName>
        <fullName evidence="4">Cxxc_20_cxxc protein</fullName>
    </recommendedName>
</protein>
<dbReference type="AlphaFoldDB" id="A0A1M5SXL2"/>
<proteinExistence type="predicted"/>
<evidence type="ECO:0008006" key="4">
    <source>
        <dbReference type="Google" id="ProtNLM"/>
    </source>
</evidence>
<keyword evidence="1" id="KW-0812">Transmembrane</keyword>
<evidence type="ECO:0000313" key="2">
    <source>
        <dbReference type="EMBL" id="SHH43185.1"/>
    </source>
</evidence>
<dbReference type="RefSeq" id="WP_072725945.1">
    <property type="nucleotide sequence ID" value="NZ_FQXH01000025.1"/>
</dbReference>
<reference evidence="3" key="1">
    <citation type="submission" date="2016-11" db="EMBL/GenBank/DDBJ databases">
        <authorList>
            <person name="Varghese N."/>
            <person name="Submissions S."/>
        </authorList>
    </citation>
    <scope>NUCLEOTIDE SEQUENCE [LARGE SCALE GENOMIC DNA]</scope>
    <source>
        <strain evidence="3">DSM 15285</strain>
    </source>
</reference>